<dbReference type="Pfam" id="PF13472">
    <property type="entry name" value="Lipase_GDSL_2"/>
    <property type="match status" value="1"/>
</dbReference>
<dbReference type="PANTHER" id="PTHR14209">
    <property type="entry name" value="ISOAMYL ACETATE-HYDROLYZING ESTERASE 1"/>
    <property type="match status" value="1"/>
</dbReference>
<dbReference type="PANTHER" id="PTHR14209:SF19">
    <property type="entry name" value="ISOAMYL ACETATE-HYDROLYZING ESTERASE 1 HOMOLOG"/>
    <property type="match status" value="1"/>
</dbReference>
<dbReference type="InterPro" id="IPR013830">
    <property type="entry name" value="SGNH_hydro"/>
</dbReference>
<evidence type="ECO:0000313" key="3">
    <source>
        <dbReference type="Proteomes" id="UP000693942"/>
    </source>
</evidence>
<protein>
    <submittedName>
        <fullName evidence="2">Isoamyl acetate-hydrolyzing esterase 1-like protein</fullName>
    </submittedName>
</protein>
<dbReference type="CDD" id="cd01838">
    <property type="entry name" value="Isoamyl_acetate_hydrolase_like"/>
    <property type="match status" value="1"/>
</dbReference>
<dbReference type="InterPro" id="IPR045136">
    <property type="entry name" value="Iah1-like"/>
</dbReference>
<gene>
    <name evidence="2" type="ORF">Forpi1262_v011185</name>
</gene>
<organism evidence="2 3">
    <name type="scientific">Fusarium oxysporum f. sp. raphani</name>
    <dbReference type="NCBI Taxonomy" id="96318"/>
    <lineage>
        <taxon>Eukaryota</taxon>
        <taxon>Fungi</taxon>
        <taxon>Dikarya</taxon>
        <taxon>Ascomycota</taxon>
        <taxon>Pezizomycotina</taxon>
        <taxon>Sordariomycetes</taxon>
        <taxon>Hypocreomycetidae</taxon>
        <taxon>Hypocreales</taxon>
        <taxon>Nectriaceae</taxon>
        <taxon>Fusarium</taxon>
        <taxon>Fusarium oxysporum species complex</taxon>
    </lineage>
</organism>
<evidence type="ECO:0000259" key="1">
    <source>
        <dbReference type="Pfam" id="PF13472"/>
    </source>
</evidence>
<dbReference type="AlphaFoldDB" id="A0A8J5PUR4"/>
<accession>A0A8J5PUR4</accession>
<proteinExistence type="predicted"/>
<sequence>MASTSLYNQIVLFGDSLFELGIDVQSGYSFHAALQALVIRRLDVINRGFSGYTTRNALELLYKIIPPPSPSSPRIEYLAILFGPNDAILPLPTTSQHIPVEEFQDNLRKIVTHPNVTAHNPKILLVVPPPLNEIKTAQSDLKKGHPQAIRKAAISQKYSEAVRKVAQAVPEVVLIDLFTAITDAANAATPGFNSNEFPLGHPGGRVGALETLIPDGLHLGGEGYKILYDLLQPHIGPFPDTDEGWVFPDWRILNPGDTLS</sequence>
<feature type="domain" description="SGNH hydrolase-type esterase" evidence="1">
    <location>
        <begin position="12"/>
        <end position="226"/>
    </location>
</feature>
<evidence type="ECO:0000313" key="2">
    <source>
        <dbReference type="EMBL" id="KAG7428027.1"/>
    </source>
</evidence>
<comment type="caution">
    <text evidence="2">The sequence shown here is derived from an EMBL/GenBank/DDBJ whole genome shotgun (WGS) entry which is preliminary data.</text>
</comment>
<name>A0A8J5PUR4_FUSOX</name>
<dbReference type="EMBL" id="JAELUR010000008">
    <property type="protein sequence ID" value="KAG7428027.1"/>
    <property type="molecule type" value="Genomic_DNA"/>
</dbReference>
<reference evidence="2" key="1">
    <citation type="submission" date="2021-04" db="EMBL/GenBank/DDBJ databases">
        <title>First draft genome resource for Brassicaceae pathogens Fusarium oxysporum f. sp. raphani and Fusarium oxysporum f. sp. rapae.</title>
        <authorList>
            <person name="Asai S."/>
        </authorList>
    </citation>
    <scope>NUCLEOTIDE SEQUENCE</scope>
    <source>
        <strain evidence="2">Tf1262</strain>
    </source>
</reference>
<dbReference type="Proteomes" id="UP000693942">
    <property type="component" value="Unassembled WGS sequence"/>
</dbReference>